<evidence type="ECO:0000313" key="2">
    <source>
        <dbReference type="EMBL" id="CDR95839.1"/>
    </source>
</evidence>
<dbReference type="GeneID" id="24564380"/>
<reference evidence="3" key="1">
    <citation type="submission" date="2014-06" db="EMBL/GenBank/DDBJ databases">
        <authorList>
            <person name="Aslett M."/>
            <person name="De Silva N."/>
        </authorList>
    </citation>
    <scope>NUCLEOTIDE SEQUENCE [LARGE SCALE GENOMIC DNA]</scope>
    <source>
        <strain evidence="3">Bond</strain>
    </source>
</reference>
<dbReference type="KEGG" id="bbig:BBBOND_0209920"/>
<feature type="transmembrane region" description="Helical" evidence="1">
    <location>
        <begin position="26"/>
        <end position="46"/>
    </location>
</feature>
<proteinExistence type="predicted"/>
<dbReference type="Proteomes" id="UP000033188">
    <property type="component" value="Chromosome 2"/>
</dbReference>
<dbReference type="EMBL" id="LK391708">
    <property type="protein sequence ID" value="CDR95839.1"/>
    <property type="molecule type" value="Genomic_DNA"/>
</dbReference>
<organism evidence="2 3">
    <name type="scientific">Babesia bigemina</name>
    <dbReference type="NCBI Taxonomy" id="5866"/>
    <lineage>
        <taxon>Eukaryota</taxon>
        <taxon>Sar</taxon>
        <taxon>Alveolata</taxon>
        <taxon>Apicomplexa</taxon>
        <taxon>Aconoidasida</taxon>
        <taxon>Piroplasmida</taxon>
        <taxon>Babesiidae</taxon>
        <taxon>Babesia</taxon>
    </lineage>
</organism>
<name>A0A061DAD3_BABBI</name>
<gene>
    <name evidence="2" type="ORF">BBBOND_0209920</name>
</gene>
<dbReference type="AlphaFoldDB" id="A0A061DAD3"/>
<evidence type="ECO:0000313" key="3">
    <source>
        <dbReference type="Proteomes" id="UP000033188"/>
    </source>
</evidence>
<sequence length="78" mass="8768">MGLSDDTHTSGTLFVTAQEWVMNRRYIKAISTTILVASISSYLKAFMNAAISMNIRPFYNAKDFIGVPAMYDHEPALY</sequence>
<evidence type="ECO:0000256" key="1">
    <source>
        <dbReference type="SAM" id="Phobius"/>
    </source>
</evidence>
<keyword evidence="1" id="KW-0812">Transmembrane</keyword>
<keyword evidence="1" id="KW-0472">Membrane</keyword>
<keyword evidence="3" id="KW-1185">Reference proteome</keyword>
<dbReference type="VEuPathDB" id="PiroplasmaDB:BBBOND_0209920"/>
<accession>A0A061DAD3</accession>
<keyword evidence="1" id="KW-1133">Transmembrane helix</keyword>
<protein>
    <submittedName>
        <fullName evidence="2">Uncharacterized protein</fullName>
    </submittedName>
</protein>
<dbReference type="RefSeq" id="XP_012768025.1">
    <property type="nucleotide sequence ID" value="XM_012912571.1"/>
</dbReference>